<accession>A0A6H1ZZ59</accession>
<dbReference type="EMBL" id="MT144367">
    <property type="protein sequence ID" value="QJA52769.1"/>
    <property type="molecule type" value="Genomic_DNA"/>
</dbReference>
<dbReference type="AlphaFoldDB" id="A0A6H1ZZ59"/>
<name>A0A6H1ZZ59_9ZZZZ</name>
<proteinExistence type="predicted"/>
<gene>
    <name evidence="1" type="ORF">TM448A03010_0001</name>
</gene>
<organism evidence="1">
    <name type="scientific">viral metagenome</name>
    <dbReference type="NCBI Taxonomy" id="1070528"/>
    <lineage>
        <taxon>unclassified sequences</taxon>
        <taxon>metagenomes</taxon>
        <taxon>organismal metagenomes</taxon>
    </lineage>
</organism>
<evidence type="ECO:0000313" key="1">
    <source>
        <dbReference type="EMBL" id="QJA52769.1"/>
    </source>
</evidence>
<protein>
    <submittedName>
        <fullName evidence="1">Uncharacterized protein</fullName>
    </submittedName>
</protein>
<reference evidence="1" key="1">
    <citation type="submission" date="2020-03" db="EMBL/GenBank/DDBJ databases">
        <title>The deep terrestrial virosphere.</title>
        <authorList>
            <person name="Holmfeldt K."/>
            <person name="Nilsson E."/>
            <person name="Simone D."/>
            <person name="Lopez-Fernandez M."/>
            <person name="Wu X."/>
            <person name="de Brujin I."/>
            <person name="Lundin D."/>
            <person name="Andersson A."/>
            <person name="Bertilsson S."/>
            <person name="Dopson M."/>
        </authorList>
    </citation>
    <scope>NUCLEOTIDE SEQUENCE</scope>
    <source>
        <strain evidence="1">TM448A03010</strain>
    </source>
</reference>
<sequence length="79" mass="8914">MGGVWGGMNITLKDMNGMWRVISRQEVESAFFNESINILGLSLNNIVDLKTEYDLRNGKYPITKETIKEAFGVDCGERV</sequence>